<dbReference type="GO" id="GO:0016020">
    <property type="term" value="C:membrane"/>
    <property type="evidence" value="ECO:0007669"/>
    <property type="project" value="UniProtKB-SubCell"/>
</dbReference>
<dbReference type="InterPro" id="IPR005467">
    <property type="entry name" value="His_kinase_dom"/>
</dbReference>
<dbReference type="EC" id="2.7.13.3" evidence="3"/>
<proteinExistence type="predicted"/>
<evidence type="ECO:0000256" key="12">
    <source>
        <dbReference type="ARBA" id="ARBA00023136"/>
    </source>
</evidence>
<dbReference type="SMART" id="SM00387">
    <property type="entry name" value="HATPase_c"/>
    <property type="match status" value="1"/>
</dbReference>
<gene>
    <name evidence="17" type="ORF">HNR65_001776</name>
</gene>
<dbReference type="GO" id="GO:0000156">
    <property type="term" value="F:phosphorelay response regulator activity"/>
    <property type="evidence" value="ECO:0007669"/>
    <property type="project" value="TreeGrafter"/>
</dbReference>
<accession>A0A7W0HKM8</accession>
<evidence type="ECO:0000256" key="2">
    <source>
        <dbReference type="ARBA" id="ARBA00004141"/>
    </source>
</evidence>
<reference evidence="17 18" key="1">
    <citation type="submission" date="2020-07" db="EMBL/GenBank/DDBJ databases">
        <title>Genomic Encyclopedia of Type Strains, Phase IV (KMG-IV): sequencing the most valuable type-strain genomes for metagenomic binning, comparative biology and taxonomic classification.</title>
        <authorList>
            <person name="Goeker M."/>
        </authorList>
    </citation>
    <scope>NUCLEOTIDE SEQUENCE [LARGE SCALE GENOMIC DNA]</scope>
    <source>
        <strain evidence="17 18">DSM 17721</strain>
    </source>
</reference>
<dbReference type="InterPro" id="IPR004358">
    <property type="entry name" value="Sig_transdc_His_kin-like_C"/>
</dbReference>
<keyword evidence="8" id="KW-0418">Kinase</keyword>
<comment type="caution">
    <text evidence="17">The sequence shown here is derived from an EMBL/GenBank/DDBJ whole genome shotgun (WGS) entry which is preliminary data.</text>
</comment>
<keyword evidence="5" id="KW-0808">Transferase</keyword>
<evidence type="ECO:0000256" key="6">
    <source>
        <dbReference type="ARBA" id="ARBA00022692"/>
    </source>
</evidence>
<dbReference type="Gene3D" id="3.30.450.20">
    <property type="entry name" value="PAS domain"/>
    <property type="match status" value="1"/>
</dbReference>
<evidence type="ECO:0000256" key="10">
    <source>
        <dbReference type="ARBA" id="ARBA00022989"/>
    </source>
</evidence>
<organism evidence="17 18">
    <name type="scientific">Desulfosalsimonas propionicica</name>
    <dbReference type="NCBI Taxonomy" id="332175"/>
    <lineage>
        <taxon>Bacteria</taxon>
        <taxon>Pseudomonadati</taxon>
        <taxon>Thermodesulfobacteriota</taxon>
        <taxon>Desulfobacteria</taxon>
        <taxon>Desulfobacterales</taxon>
        <taxon>Desulfosalsimonadaceae</taxon>
        <taxon>Desulfosalsimonas</taxon>
    </lineage>
</organism>
<keyword evidence="7" id="KW-0547">Nucleotide-binding</keyword>
<dbReference type="GO" id="GO:0005524">
    <property type="term" value="F:ATP binding"/>
    <property type="evidence" value="ECO:0007669"/>
    <property type="project" value="UniProtKB-KW"/>
</dbReference>
<evidence type="ECO:0000256" key="7">
    <source>
        <dbReference type="ARBA" id="ARBA00022741"/>
    </source>
</evidence>
<keyword evidence="18" id="KW-1185">Reference proteome</keyword>
<keyword evidence="4" id="KW-0597">Phosphoprotein</keyword>
<evidence type="ECO:0000256" key="14">
    <source>
        <dbReference type="SAM" id="Phobius"/>
    </source>
</evidence>
<dbReference type="GO" id="GO:0006355">
    <property type="term" value="P:regulation of DNA-templated transcription"/>
    <property type="evidence" value="ECO:0007669"/>
    <property type="project" value="InterPro"/>
</dbReference>
<dbReference type="InterPro" id="IPR036097">
    <property type="entry name" value="HisK_dim/P_sf"/>
</dbReference>
<dbReference type="InterPro" id="IPR003661">
    <property type="entry name" value="HisK_dim/P_dom"/>
</dbReference>
<dbReference type="NCBIfam" id="TIGR00229">
    <property type="entry name" value="sensory_box"/>
    <property type="match status" value="1"/>
</dbReference>
<dbReference type="SUPFAM" id="SSF47384">
    <property type="entry name" value="Homodimeric domain of signal transducing histidine kinase"/>
    <property type="match status" value="1"/>
</dbReference>
<dbReference type="InterPro" id="IPR036890">
    <property type="entry name" value="HATPase_C_sf"/>
</dbReference>
<dbReference type="PROSITE" id="PS50112">
    <property type="entry name" value="PAS"/>
    <property type="match status" value="1"/>
</dbReference>
<dbReference type="Gene3D" id="3.30.565.10">
    <property type="entry name" value="Histidine kinase-like ATPase, C-terminal domain"/>
    <property type="match status" value="1"/>
</dbReference>
<evidence type="ECO:0000259" key="15">
    <source>
        <dbReference type="PROSITE" id="PS50109"/>
    </source>
</evidence>
<dbReference type="SMART" id="SM00388">
    <property type="entry name" value="HisKA"/>
    <property type="match status" value="1"/>
</dbReference>
<comment type="subcellular location">
    <subcellularLocation>
        <location evidence="2">Membrane</location>
        <topology evidence="2">Multi-pass membrane protein</topology>
    </subcellularLocation>
</comment>
<dbReference type="InterPro" id="IPR000014">
    <property type="entry name" value="PAS"/>
</dbReference>
<dbReference type="InterPro" id="IPR035965">
    <property type="entry name" value="PAS-like_dom_sf"/>
</dbReference>
<dbReference type="PRINTS" id="PR00344">
    <property type="entry name" value="BCTRLSENSOR"/>
</dbReference>
<evidence type="ECO:0000313" key="18">
    <source>
        <dbReference type="Proteomes" id="UP000525298"/>
    </source>
</evidence>
<evidence type="ECO:0000256" key="11">
    <source>
        <dbReference type="ARBA" id="ARBA00023012"/>
    </source>
</evidence>
<evidence type="ECO:0000256" key="3">
    <source>
        <dbReference type="ARBA" id="ARBA00012438"/>
    </source>
</evidence>
<protein>
    <recommendedName>
        <fullName evidence="3">histidine kinase</fullName>
        <ecNumber evidence="3">2.7.13.3</ecNumber>
    </recommendedName>
</protein>
<keyword evidence="6 14" id="KW-0812">Transmembrane</keyword>
<evidence type="ECO:0000256" key="9">
    <source>
        <dbReference type="ARBA" id="ARBA00022840"/>
    </source>
</evidence>
<evidence type="ECO:0000256" key="4">
    <source>
        <dbReference type="ARBA" id="ARBA00022553"/>
    </source>
</evidence>
<dbReference type="PANTHER" id="PTHR42878:SF7">
    <property type="entry name" value="SENSOR HISTIDINE KINASE GLRK"/>
    <property type="match status" value="1"/>
</dbReference>
<keyword evidence="10 14" id="KW-1133">Transmembrane helix</keyword>
<dbReference type="CDD" id="cd00130">
    <property type="entry name" value="PAS"/>
    <property type="match status" value="1"/>
</dbReference>
<keyword evidence="13" id="KW-0175">Coiled coil</keyword>
<feature type="domain" description="PAS" evidence="16">
    <location>
        <begin position="322"/>
        <end position="394"/>
    </location>
</feature>
<dbReference type="SUPFAM" id="SSF55785">
    <property type="entry name" value="PYP-like sensor domain (PAS domain)"/>
    <property type="match status" value="1"/>
</dbReference>
<dbReference type="RefSeq" id="WP_181551108.1">
    <property type="nucleotide sequence ID" value="NZ_JACDUS010000004.1"/>
</dbReference>
<dbReference type="GO" id="GO:0007234">
    <property type="term" value="P:osmosensory signaling via phosphorelay pathway"/>
    <property type="evidence" value="ECO:0007669"/>
    <property type="project" value="TreeGrafter"/>
</dbReference>
<dbReference type="GO" id="GO:0030295">
    <property type="term" value="F:protein kinase activator activity"/>
    <property type="evidence" value="ECO:0007669"/>
    <property type="project" value="TreeGrafter"/>
</dbReference>
<dbReference type="Pfam" id="PF00989">
    <property type="entry name" value="PAS"/>
    <property type="match status" value="1"/>
</dbReference>
<dbReference type="InterPro" id="IPR050351">
    <property type="entry name" value="BphY/WalK/GraS-like"/>
</dbReference>
<evidence type="ECO:0000256" key="13">
    <source>
        <dbReference type="SAM" id="Coils"/>
    </source>
</evidence>
<dbReference type="InterPro" id="IPR013767">
    <property type="entry name" value="PAS_fold"/>
</dbReference>
<dbReference type="Pfam" id="PF00512">
    <property type="entry name" value="HisKA"/>
    <property type="match status" value="1"/>
</dbReference>
<feature type="transmembrane region" description="Helical" evidence="14">
    <location>
        <begin position="254"/>
        <end position="272"/>
    </location>
</feature>
<evidence type="ECO:0000313" key="17">
    <source>
        <dbReference type="EMBL" id="MBA2881449.1"/>
    </source>
</evidence>
<dbReference type="SUPFAM" id="SSF55874">
    <property type="entry name" value="ATPase domain of HSP90 chaperone/DNA topoisomerase II/histidine kinase"/>
    <property type="match status" value="1"/>
</dbReference>
<comment type="catalytic activity">
    <reaction evidence="1">
        <text>ATP + protein L-histidine = ADP + protein N-phospho-L-histidine.</text>
        <dbReference type="EC" id="2.7.13.3"/>
    </reaction>
</comment>
<keyword evidence="11" id="KW-0902">Two-component regulatory system</keyword>
<dbReference type="SMART" id="SM00091">
    <property type="entry name" value="PAS"/>
    <property type="match status" value="1"/>
</dbReference>
<evidence type="ECO:0000256" key="5">
    <source>
        <dbReference type="ARBA" id="ARBA00022679"/>
    </source>
</evidence>
<dbReference type="Pfam" id="PF02518">
    <property type="entry name" value="HATPase_c"/>
    <property type="match status" value="1"/>
</dbReference>
<dbReference type="InterPro" id="IPR003594">
    <property type="entry name" value="HATPase_dom"/>
</dbReference>
<evidence type="ECO:0000259" key="16">
    <source>
        <dbReference type="PROSITE" id="PS50112"/>
    </source>
</evidence>
<keyword evidence="9" id="KW-0067">ATP-binding</keyword>
<dbReference type="Proteomes" id="UP000525298">
    <property type="component" value="Unassembled WGS sequence"/>
</dbReference>
<dbReference type="EMBL" id="JACDUS010000004">
    <property type="protein sequence ID" value="MBA2881449.1"/>
    <property type="molecule type" value="Genomic_DNA"/>
</dbReference>
<sequence>MPTNKTYSSVGKSFISLALALFSAFCLLASWVFLGPLQSNIEQNVSKSVEKYVHTLRLYGHNNLQSLVNVIEDHARLPHIVHSVMRTHVPMWKLQHQLLTMKLMGRDVNYTLLDYQGNPIASETDTSADFSGQTPWVRSILDGRRTTWIDAGYHDTQPFWRIAVPIRYNQYVEGVLVAECPVESLLDIIISDDVLHPHVGIELVRGTTVLEEKGVIPSDYTMFQSSLSHSGIQWNLLWDHDAIRKKMTMIYIRWLFFFCLTALVIVFFFYLYGSKKIVYPQEALNRINQQLFAQKKEIEGQYQQLKAAQLDLEKKNRELAAEKNQMEAIIHSVQDGIITTDAHGTIQTINPAARKLYGLAESKLLGKTLAINAGFSELKDALEKMILEKTAYRNLEFFLKNKKTDRQHYLRASLARVSTGAMAEKEEYLEFVVVLIDLTREKELEHMKTAFINTAAHELRTPLTSIQGFSELLVIRKTVPPEKIHFYAKKIHSQTKVLSAIVSRLEDVSTIESGRTISIFPTLRDLPDLIRKTIDLAGTSYGSERLEMQCQPCDPFYFDINRIRQVIWDLIANALIYSSTNARVRVEGWMDIARYFVVIRDEGMGIDTAFAARVFDGFLRADTSSRAPGGFGLSIYLAKHIIDAHHGQIFMESEPGRGTEFTICLPRN</sequence>
<dbReference type="Gene3D" id="1.10.287.130">
    <property type="match status" value="1"/>
</dbReference>
<feature type="domain" description="Histidine kinase" evidence="15">
    <location>
        <begin position="454"/>
        <end position="668"/>
    </location>
</feature>
<evidence type="ECO:0000256" key="8">
    <source>
        <dbReference type="ARBA" id="ARBA00022777"/>
    </source>
</evidence>
<feature type="coiled-coil region" evidence="13">
    <location>
        <begin position="288"/>
        <end position="332"/>
    </location>
</feature>
<feature type="transmembrane region" description="Helical" evidence="14">
    <location>
        <begin position="14"/>
        <end position="34"/>
    </location>
</feature>
<dbReference type="CDD" id="cd00082">
    <property type="entry name" value="HisKA"/>
    <property type="match status" value="1"/>
</dbReference>
<evidence type="ECO:0000256" key="1">
    <source>
        <dbReference type="ARBA" id="ARBA00000085"/>
    </source>
</evidence>
<keyword evidence="12 14" id="KW-0472">Membrane</keyword>
<dbReference type="AlphaFoldDB" id="A0A7W0HKM8"/>
<name>A0A7W0HKM8_9BACT</name>
<dbReference type="PANTHER" id="PTHR42878">
    <property type="entry name" value="TWO-COMPONENT HISTIDINE KINASE"/>
    <property type="match status" value="1"/>
</dbReference>
<dbReference type="PROSITE" id="PS50109">
    <property type="entry name" value="HIS_KIN"/>
    <property type="match status" value="1"/>
</dbReference>
<dbReference type="GO" id="GO:0000155">
    <property type="term" value="F:phosphorelay sensor kinase activity"/>
    <property type="evidence" value="ECO:0007669"/>
    <property type="project" value="InterPro"/>
</dbReference>